<feature type="signal peptide" evidence="1">
    <location>
        <begin position="1"/>
        <end position="26"/>
    </location>
</feature>
<evidence type="ECO:0000256" key="1">
    <source>
        <dbReference type="SAM" id="SignalP"/>
    </source>
</evidence>
<organism evidence="2 3">
    <name type="scientific">Stagnihabitans tardus</name>
    <dbReference type="NCBI Taxonomy" id="2699202"/>
    <lineage>
        <taxon>Bacteria</taxon>
        <taxon>Pseudomonadati</taxon>
        <taxon>Pseudomonadota</taxon>
        <taxon>Alphaproteobacteria</taxon>
        <taxon>Rhodobacterales</taxon>
        <taxon>Paracoccaceae</taxon>
        <taxon>Stagnihabitans</taxon>
    </lineage>
</organism>
<dbReference type="Proteomes" id="UP001193501">
    <property type="component" value="Unassembled WGS sequence"/>
</dbReference>
<protein>
    <submittedName>
        <fullName evidence="2">Uncharacterized protein</fullName>
    </submittedName>
</protein>
<evidence type="ECO:0000313" key="3">
    <source>
        <dbReference type="Proteomes" id="UP001193501"/>
    </source>
</evidence>
<gene>
    <name evidence="2" type="ORF">GV832_21150</name>
</gene>
<dbReference type="EMBL" id="JAABNR010000051">
    <property type="protein sequence ID" value="NBZ90093.1"/>
    <property type="molecule type" value="Genomic_DNA"/>
</dbReference>
<dbReference type="RefSeq" id="WP_168776871.1">
    <property type="nucleotide sequence ID" value="NZ_JAABNR010000051.1"/>
</dbReference>
<proteinExistence type="predicted"/>
<comment type="caution">
    <text evidence="2">The sequence shown here is derived from an EMBL/GenBank/DDBJ whole genome shotgun (WGS) entry which is preliminary data.</text>
</comment>
<keyword evidence="3" id="KW-1185">Reference proteome</keyword>
<name>A0AAE5BY82_9RHOB</name>
<feature type="chain" id="PRO_5042083579" evidence="1">
    <location>
        <begin position="27"/>
        <end position="247"/>
    </location>
</feature>
<reference evidence="2" key="1">
    <citation type="submission" date="2020-01" db="EMBL/GenBank/DDBJ databases">
        <authorList>
            <person name="Chen W.-M."/>
        </authorList>
    </citation>
    <scope>NUCLEOTIDE SEQUENCE</scope>
    <source>
        <strain evidence="2">CYK-10</strain>
    </source>
</reference>
<sequence length="247" mass="25850">MRLRMTRNALVFLASLGLLPWAPARAEVSGGLYCSVGIIDGLTPDGPSDVMGVCYDLPQVPFQMTAERLDILGTLSSADWQGGRLAFGGALLDPAKDMPAPPLPSVKIRACLASGCPGLSVPPEVKALLQALDLAPRAWSRMAGKAANGAESGATLDAFVYRREAKDIIVQPLPLQQTSAIKVQWYEIFIVEAALTGSLGCPGRSGFPGAASGLHPTGRAALIHDAVSIPSPRVVTFAIRKVPARSA</sequence>
<keyword evidence="1" id="KW-0732">Signal</keyword>
<dbReference type="AlphaFoldDB" id="A0AAE5BY82"/>
<evidence type="ECO:0000313" key="2">
    <source>
        <dbReference type="EMBL" id="NBZ90093.1"/>
    </source>
</evidence>
<accession>A0AAE5BY82</accession>